<gene>
    <name evidence="2" type="ORF">TrRE_jg7441</name>
</gene>
<comment type="caution">
    <text evidence="2">The sequence shown here is derived from an EMBL/GenBank/DDBJ whole genome shotgun (WGS) entry which is preliminary data.</text>
</comment>
<reference evidence="2" key="1">
    <citation type="submission" date="2022-07" db="EMBL/GenBank/DDBJ databases">
        <title>Genome analysis of Parmales, a sister group of diatoms, reveals the evolutionary specialization of diatoms from phago-mixotrophs to photoautotrophs.</title>
        <authorList>
            <person name="Ban H."/>
            <person name="Sato S."/>
            <person name="Yoshikawa S."/>
            <person name="Kazumasa Y."/>
            <person name="Nakamura Y."/>
            <person name="Ichinomiya M."/>
            <person name="Saitoh K."/>
            <person name="Sato N."/>
            <person name="Blanc-Mathieu R."/>
            <person name="Endo H."/>
            <person name="Kuwata A."/>
            <person name="Ogata H."/>
        </authorList>
    </citation>
    <scope>NUCLEOTIDE SEQUENCE</scope>
</reference>
<feature type="compositionally biased region" description="Low complexity" evidence="1">
    <location>
        <begin position="87"/>
        <end position="99"/>
    </location>
</feature>
<feature type="compositionally biased region" description="Basic and acidic residues" evidence="1">
    <location>
        <begin position="42"/>
        <end position="67"/>
    </location>
</feature>
<feature type="region of interest" description="Disordered" evidence="1">
    <location>
        <begin position="256"/>
        <end position="296"/>
    </location>
</feature>
<dbReference type="Proteomes" id="UP001165082">
    <property type="component" value="Unassembled WGS sequence"/>
</dbReference>
<name>A0A9W6ZXI1_9STRA</name>
<evidence type="ECO:0000256" key="1">
    <source>
        <dbReference type="SAM" id="MobiDB-lite"/>
    </source>
</evidence>
<protein>
    <submittedName>
        <fullName evidence="2">Uncharacterized protein</fullName>
    </submittedName>
</protein>
<evidence type="ECO:0000313" key="2">
    <source>
        <dbReference type="EMBL" id="GMH58815.1"/>
    </source>
</evidence>
<dbReference type="EMBL" id="BRXZ01003629">
    <property type="protein sequence ID" value="GMH58815.1"/>
    <property type="molecule type" value="Genomic_DNA"/>
</dbReference>
<feature type="compositionally biased region" description="Acidic residues" evidence="1">
    <location>
        <begin position="130"/>
        <end position="158"/>
    </location>
</feature>
<organism evidence="2 3">
    <name type="scientific">Triparma retinervis</name>
    <dbReference type="NCBI Taxonomy" id="2557542"/>
    <lineage>
        <taxon>Eukaryota</taxon>
        <taxon>Sar</taxon>
        <taxon>Stramenopiles</taxon>
        <taxon>Ochrophyta</taxon>
        <taxon>Bolidophyceae</taxon>
        <taxon>Parmales</taxon>
        <taxon>Triparmaceae</taxon>
        <taxon>Triparma</taxon>
    </lineage>
</organism>
<evidence type="ECO:0000313" key="3">
    <source>
        <dbReference type="Proteomes" id="UP001165082"/>
    </source>
</evidence>
<proteinExistence type="predicted"/>
<feature type="compositionally biased region" description="Low complexity" evidence="1">
    <location>
        <begin position="175"/>
        <end position="207"/>
    </location>
</feature>
<feature type="non-terminal residue" evidence="2">
    <location>
        <position position="296"/>
    </location>
</feature>
<feature type="region of interest" description="Disordered" evidence="1">
    <location>
        <begin position="1"/>
        <end position="213"/>
    </location>
</feature>
<keyword evidence="3" id="KW-1185">Reference proteome</keyword>
<accession>A0A9W6ZXI1</accession>
<sequence length="296" mass="32034">MSESNDSDLDKMMEGMSSSESDFSDEDVASIEGGSPTSHTASAEKDFMRKLKEQRSDLSWSEGKDNDNSENEDSINFDNDASDVYVPKKLPTTTPSTSPINDSKYDDSDDEGMGNAQGISNMVIMKEDYNDYDDAGDSTSEDEGEFEGDGVDSDDSEFDYNIPSCPVPQRSLAMQQQQQQQQQQEPARQSFTSFNSPSSSSAPSFNPYLNTGAYGAPAVSYDTQVTSFGFRGATSASIDRTTDSHLANQARDTKMSFAEAKAPPPSPCTAPSKELDGRPVPDITHLNLGGASNIDE</sequence>
<dbReference type="AlphaFoldDB" id="A0A9W6ZXI1"/>